<comment type="caution">
    <text evidence="4">The sequence shown here is derived from an EMBL/GenBank/DDBJ whole genome shotgun (WGS) entry which is preliminary data.</text>
</comment>
<keyword evidence="5" id="KW-1185">Reference proteome</keyword>
<dbReference type="Proteomes" id="UP000018001">
    <property type="component" value="Unassembled WGS sequence"/>
</dbReference>
<dbReference type="CDD" id="cd23161">
    <property type="entry name" value="Prefoldin_6"/>
    <property type="match status" value="1"/>
</dbReference>
<proteinExistence type="inferred from homology"/>
<comment type="similarity">
    <text evidence="1">Belongs to the prefoldin subunit beta family.</text>
</comment>
<dbReference type="FunCoup" id="V5I1Z9">
    <property type="interactions" value="768"/>
</dbReference>
<sequence>MADVQKQLQALSDEYQKLQTGMSLHVLVSIACDVRTDPCLTKNECPAELETNVEARQKLESQQQENVAVQKEFASLDDDANIYKLVGPVLLKQDKTEATMAVDGRLEFIEKEIKRIEDQIKETQEKSDKKRAEIVQFQSQVQQQAAAATASA</sequence>
<evidence type="ECO:0000256" key="1">
    <source>
        <dbReference type="ARBA" id="ARBA00008045"/>
    </source>
</evidence>
<dbReference type="HOGENOM" id="CLU_125172_1_0_1"/>
<dbReference type="InterPro" id="IPR002777">
    <property type="entry name" value="PFD_beta-like"/>
</dbReference>
<gene>
    <name evidence="4" type="ORF">PVAR5_5500</name>
</gene>
<keyword evidence="3" id="KW-0175">Coiled coil</keyword>
<dbReference type="SUPFAM" id="SSF46579">
    <property type="entry name" value="Prefoldin"/>
    <property type="match status" value="1"/>
</dbReference>
<evidence type="ECO:0000313" key="5">
    <source>
        <dbReference type="Proteomes" id="UP000018001"/>
    </source>
</evidence>
<dbReference type="GO" id="GO:0051082">
    <property type="term" value="F:unfolded protein binding"/>
    <property type="evidence" value="ECO:0007669"/>
    <property type="project" value="InterPro"/>
</dbReference>
<protein>
    <recommendedName>
        <fullName evidence="6">Prefoldin subunit 6</fullName>
    </recommendedName>
</protein>
<feature type="coiled-coil region" evidence="3">
    <location>
        <begin position="106"/>
        <end position="140"/>
    </location>
</feature>
<evidence type="ECO:0008006" key="6">
    <source>
        <dbReference type="Google" id="ProtNLM"/>
    </source>
</evidence>
<evidence type="ECO:0000256" key="2">
    <source>
        <dbReference type="ARBA" id="ARBA00023186"/>
    </source>
</evidence>
<dbReference type="AlphaFoldDB" id="V5I1Z9"/>
<dbReference type="Pfam" id="PF01920">
    <property type="entry name" value="Prefoldin_2"/>
    <property type="match status" value="1"/>
</dbReference>
<accession>V5I1Z9</accession>
<dbReference type="PROSITE" id="PS51257">
    <property type="entry name" value="PROKAR_LIPOPROTEIN"/>
    <property type="match status" value="1"/>
</dbReference>
<dbReference type="EMBL" id="BAUL01000177">
    <property type="protein sequence ID" value="GAD96835.1"/>
    <property type="molecule type" value="Genomic_DNA"/>
</dbReference>
<dbReference type="GO" id="GO:0006457">
    <property type="term" value="P:protein folding"/>
    <property type="evidence" value="ECO:0007669"/>
    <property type="project" value="InterPro"/>
</dbReference>
<dbReference type="OrthoDB" id="248120at2759"/>
<dbReference type="GO" id="GO:0016272">
    <property type="term" value="C:prefoldin complex"/>
    <property type="evidence" value="ECO:0007669"/>
    <property type="project" value="InterPro"/>
</dbReference>
<dbReference type="InParanoid" id="V5I1Z9"/>
<dbReference type="GO" id="GO:0005737">
    <property type="term" value="C:cytoplasm"/>
    <property type="evidence" value="ECO:0007669"/>
    <property type="project" value="TreeGrafter"/>
</dbReference>
<keyword evidence="2" id="KW-0143">Chaperone</keyword>
<organism evidence="4 5">
    <name type="scientific">Byssochlamys spectabilis (strain No. 5 / NBRC 109023)</name>
    <name type="common">Paecilomyces variotii</name>
    <dbReference type="NCBI Taxonomy" id="1356009"/>
    <lineage>
        <taxon>Eukaryota</taxon>
        <taxon>Fungi</taxon>
        <taxon>Dikarya</taxon>
        <taxon>Ascomycota</taxon>
        <taxon>Pezizomycotina</taxon>
        <taxon>Eurotiomycetes</taxon>
        <taxon>Eurotiomycetidae</taxon>
        <taxon>Eurotiales</taxon>
        <taxon>Thermoascaceae</taxon>
        <taxon>Paecilomyces</taxon>
    </lineage>
</organism>
<dbReference type="FunFam" id="1.10.287.370:FF:000003">
    <property type="entry name" value="Prefoldin subunit 6"/>
    <property type="match status" value="1"/>
</dbReference>
<reference evidence="5" key="1">
    <citation type="journal article" date="2014" name="Genome Announc.">
        <title>Draft genome sequence of the formaldehyde-resistant fungus Byssochlamys spectabilis No. 5 (anamorph Paecilomyces variotii No. 5) (NBRC109023).</title>
        <authorList>
            <person name="Oka T."/>
            <person name="Ekino K."/>
            <person name="Fukuda K."/>
            <person name="Nomura Y."/>
        </authorList>
    </citation>
    <scope>NUCLEOTIDE SEQUENCE [LARGE SCALE GENOMIC DNA]</scope>
    <source>
        <strain evidence="5">No. 5 / NBRC 109023</strain>
    </source>
</reference>
<name>V5I1Z9_BYSSN</name>
<feature type="coiled-coil region" evidence="3">
    <location>
        <begin position="52"/>
        <end position="79"/>
    </location>
</feature>
<evidence type="ECO:0000256" key="3">
    <source>
        <dbReference type="SAM" id="Coils"/>
    </source>
</evidence>
<dbReference type="InterPro" id="IPR009053">
    <property type="entry name" value="Prefoldin"/>
</dbReference>
<dbReference type="PANTHER" id="PTHR21431">
    <property type="entry name" value="PREFOLDIN SUBUNIT 6"/>
    <property type="match status" value="1"/>
</dbReference>
<dbReference type="GO" id="GO:0051131">
    <property type="term" value="P:chaperone-mediated protein complex assembly"/>
    <property type="evidence" value="ECO:0007669"/>
    <property type="project" value="TreeGrafter"/>
</dbReference>
<dbReference type="PANTHER" id="PTHR21431:SF0">
    <property type="entry name" value="PREFOLDIN SUBUNIT 6"/>
    <property type="match status" value="1"/>
</dbReference>
<evidence type="ECO:0000313" key="4">
    <source>
        <dbReference type="EMBL" id="GAD96835.1"/>
    </source>
</evidence>
<dbReference type="eggNOG" id="KOG3478">
    <property type="taxonomic scope" value="Eukaryota"/>
</dbReference>
<dbReference type="Gene3D" id="1.10.287.370">
    <property type="match status" value="1"/>
</dbReference>
<dbReference type="GO" id="GO:0051087">
    <property type="term" value="F:protein-folding chaperone binding"/>
    <property type="evidence" value="ECO:0007669"/>
    <property type="project" value="TreeGrafter"/>
</dbReference>